<evidence type="ECO:0000256" key="11">
    <source>
        <dbReference type="SAM" id="MobiDB-lite"/>
    </source>
</evidence>
<dbReference type="PANTHER" id="PTHR13815">
    <property type="entry name" value="GOLGIN-84"/>
    <property type="match status" value="1"/>
</dbReference>
<protein>
    <recommendedName>
        <fullName evidence="2">Golgin subfamily A member 5</fullName>
    </recommendedName>
    <alternativeName>
        <fullName evidence="9">Golgin-84</fullName>
    </alternativeName>
</protein>
<evidence type="ECO:0000313" key="13">
    <source>
        <dbReference type="Ensembl" id="ENSBMSP00010001360.1"/>
    </source>
</evidence>
<evidence type="ECO:0000256" key="5">
    <source>
        <dbReference type="ARBA" id="ARBA00023034"/>
    </source>
</evidence>
<dbReference type="Pfam" id="PF09787">
    <property type="entry name" value="Golgin_A5"/>
    <property type="match status" value="1"/>
</dbReference>
<evidence type="ECO:0000256" key="4">
    <source>
        <dbReference type="ARBA" id="ARBA00022989"/>
    </source>
</evidence>
<evidence type="ECO:0000256" key="3">
    <source>
        <dbReference type="ARBA" id="ARBA00022692"/>
    </source>
</evidence>
<keyword evidence="6 10" id="KW-0175">Coiled coil</keyword>
<organism evidence="13">
    <name type="scientific">Balaenoptera musculus</name>
    <name type="common">Blue whale</name>
    <dbReference type="NCBI Taxonomy" id="9771"/>
    <lineage>
        <taxon>Eukaryota</taxon>
        <taxon>Metazoa</taxon>
        <taxon>Chordata</taxon>
        <taxon>Craniata</taxon>
        <taxon>Vertebrata</taxon>
        <taxon>Euteleostomi</taxon>
        <taxon>Mammalia</taxon>
        <taxon>Eutheria</taxon>
        <taxon>Laurasiatheria</taxon>
        <taxon>Artiodactyla</taxon>
        <taxon>Whippomorpha</taxon>
        <taxon>Cetacea</taxon>
        <taxon>Mysticeti</taxon>
        <taxon>Balaenopteridae</taxon>
        <taxon>Balaenoptera</taxon>
    </lineage>
</organism>
<dbReference type="GeneTree" id="ENSGT00390000018470"/>
<evidence type="ECO:0000256" key="12">
    <source>
        <dbReference type="SAM" id="Phobius"/>
    </source>
</evidence>
<feature type="region of interest" description="Disordered" evidence="11">
    <location>
        <begin position="94"/>
        <end position="223"/>
    </location>
</feature>
<keyword evidence="3 12" id="KW-0812">Transmembrane</keyword>
<evidence type="ECO:0000256" key="7">
    <source>
        <dbReference type="ARBA" id="ARBA00023136"/>
    </source>
</evidence>
<dbReference type="GO" id="GO:0031985">
    <property type="term" value="C:Golgi cisterna"/>
    <property type="evidence" value="ECO:0007669"/>
    <property type="project" value="TreeGrafter"/>
</dbReference>
<dbReference type="GO" id="GO:0007030">
    <property type="term" value="P:Golgi organization"/>
    <property type="evidence" value="ECO:0007669"/>
    <property type="project" value="InterPro"/>
</dbReference>
<dbReference type="FunFam" id="1.10.287.1490:FF:000009">
    <property type="entry name" value="Golgin subfamily A member 5"/>
    <property type="match status" value="1"/>
</dbReference>
<feature type="coiled-coil region" evidence="10">
    <location>
        <begin position="309"/>
        <end position="435"/>
    </location>
</feature>
<feature type="coiled-coil region" evidence="10">
    <location>
        <begin position="225"/>
        <end position="273"/>
    </location>
</feature>
<feature type="compositionally biased region" description="Basic and acidic residues" evidence="11">
    <location>
        <begin position="135"/>
        <end position="147"/>
    </location>
</feature>
<evidence type="ECO:0000256" key="1">
    <source>
        <dbReference type="ARBA" id="ARBA00004409"/>
    </source>
</evidence>
<keyword evidence="5" id="KW-0333">Golgi apparatus</keyword>
<keyword evidence="7 12" id="KW-0472">Membrane</keyword>
<dbReference type="AlphaFoldDB" id="A0A8C0HSX7"/>
<accession>A0A8C0HSX7</accession>
<dbReference type="Ensembl" id="ENSBMST00010001504.1">
    <property type="protein sequence ID" value="ENSBMSP00010001360.1"/>
    <property type="gene ID" value="ENSBMSG00010001040.1"/>
</dbReference>
<evidence type="ECO:0000256" key="9">
    <source>
        <dbReference type="ARBA" id="ARBA00032404"/>
    </source>
</evidence>
<evidence type="ECO:0000256" key="8">
    <source>
        <dbReference type="ARBA" id="ARBA00024833"/>
    </source>
</evidence>
<feature type="coiled-coil region" evidence="10">
    <location>
        <begin position="469"/>
        <end position="549"/>
    </location>
</feature>
<dbReference type="GO" id="GO:0000301">
    <property type="term" value="P:retrograde transport, vesicle recycling within Golgi"/>
    <property type="evidence" value="ECO:0007669"/>
    <property type="project" value="TreeGrafter"/>
</dbReference>
<feature type="compositionally biased region" description="Low complexity" evidence="11">
    <location>
        <begin position="153"/>
        <end position="167"/>
    </location>
</feature>
<dbReference type="InterPro" id="IPR019177">
    <property type="entry name" value="Golgin_subfamily_A_member_5"/>
</dbReference>
<evidence type="ECO:0000256" key="10">
    <source>
        <dbReference type="SAM" id="Coils"/>
    </source>
</evidence>
<dbReference type="GO" id="GO:0000139">
    <property type="term" value="C:Golgi membrane"/>
    <property type="evidence" value="ECO:0007669"/>
    <property type="project" value="UniProtKB-SubCell"/>
</dbReference>
<feature type="compositionally biased region" description="Basic and acidic residues" evidence="11">
    <location>
        <begin position="190"/>
        <end position="199"/>
    </location>
</feature>
<sequence length="699" mass="78539">MSWFADLAGKAEDLLNRVDQGAATALSRKENTSSIVYSKNTDYPELHQQNTDLTYQTGPKATYISSAADNIRNQKATILAGTANVKLGSRTSVEASHPVENASVPRPSSQFVRRKKSEPDDELLFDFLNSSQKEPTGKVEIKKERGKTPVLQSSRTTSDSSVNTSVTAIKTIEEHPSGSQSHEASNNSDSGHEGQEISSKENVSSGAACADHKPVPKDDGRSHELSNLRLENQLLRNEVQSLNQEMASLLQRSKETQEELNKARARVEKWNVDHSKSDRITRELRAQVDDLTEAAAAKDSQLAVLKVRLQEADQLLNTRTEALEALQSEKSRIMQDHSEGSSLQNQALQTLQERLHEADATLKREQESYKQMQSEFSARLNKMGVERQNLAEAVTLVERKYSDEKKRADELQQQIKMLKSNLESSKQELIDYKQKATRILQSKEKLINSLKEGSGFEGLDSSTANSVELEELRHEKEMQREEIQKLMGQIHQLRSELQDMEAQQVSEAESAREQLQDLQDQIAGQKAAKQELEAELDRQKQLTNKTLSNSSQSELENRLHQLTETLIQKQTMLESLSTEKNSLVFQLERLEQQMNSAAGSSSNGSSINMSGVDSGEGTRLRNVPVLFNDTETNLAGMYGKVRKAASSIDQFSIRLGIFLRRYPIARVFVIIYMALLHLWVMIVLLTYTPEMHHDQPHGK</sequence>
<evidence type="ECO:0000256" key="6">
    <source>
        <dbReference type="ARBA" id="ARBA00023054"/>
    </source>
</evidence>
<comment type="function">
    <text evidence="8">Involved in maintaining Golgi structure. Stimulates the formation of Golgi stacks and ribbons. Involved in intra-Golgi retrograde transport.</text>
</comment>
<dbReference type="PANTHER" id="PTHR13815:SF7">
    <property type="entry name" value="GOLGIN SUBFAMILY A MEMBER 5"/>
    <property type="match status" value="1"/>
</dbReference>
<feature type="transmembrane region" description="Helical" evidence="12">
    <location>
        <begin position="667"/>
        <end position="687"/>
    </location>
</feature>
<feature type="compositionally biased region" description="Polar residues" evidence="11">
    <location>
        <begin position="177"/>
        <end position="189"/>
    </location>
</feature>
<evidence type="ECO:0000256" key="2">
    <source>
        <dbReference type="ARBA" id="ARBA00020370"/>
    </source>
</evidence>
<proteinExistence type="predicted"/>
<keyword evidence="4 12" id="KW-1133">Transmembrane helix</keyword>
<comment type="subcellular location">
    <subcellularLocation>
        <location evidence="1">Golgi apparatus membrane</location>
        <topology evidence="1">Single-pass type IV membrane protein</topology>
    </subcellularLocation>
</comment>
<feature type="compositionally biased region" description="Basic and acidic residues" evidence="11">
    <location>
        <begin position="210"/>
        <end position="223"/>
    </location>
</feature>
<reference evidence="13" key="1">
    <citation type="submission" date="2023-09" db="UniProtKB">
        <authorList>
            <consortium name="Ensembl"/>
        </authorList>
    </citation>
    <scope>IDENTIFICATION</scope>
</reference>
<name>A0A8C0HSX7_BALMU</name>
<gene>
    <name evidence="13" type="primary">GOLGA5</name>
</gene>